<feature type="domain" description="RNA polymerase sigma factor 70 region 4 type 2" evidence="3">
    <location>
        <begin position="103"/>
        <end position="154"/>
    </location>
</feature>
<proteinExistence type="predicted"/>
<accession>A0A0K8QM33</accession>
<evidence type="ECO:0000259" key="2">
    <source>
        <dbReference type="Pfam" id="PF04542"/>
    </source>
</evidence>
<dbReference type="AlphaFoldDB" id="A0A0K8QM33"/>
<dbReference type="EMBL" id="DF970161">
    <property type="protein sequence ID" value="GAP65497.1"/>
    <property type="molecule type" value="Genomic_DNA"/>
</dbReference>
<dbReference type="STRING" id="1475481.GCA_000953855_00799"/>
<dbReference type="InterPro" id="IPR014284">
    <property type="entry name" value="RNA_pol_sigma-70_dom"/>
</dbReference>
<organism evidence="4">
    <name type="scientific">Mizugakiibacter sediminis</name>
    <dbReference type="NCBI Taxonomy" id="1475481"/>
    <lineage>
        <taxon>Bacteria</taxon>
        <taxon>Pseudomonadati</taxon>
        <taxon>Pseudomonadota</taxon>
        <taxon>Gammaproteobacteria</taxon>
        <taxon>Lysobacterales</taxon>
        <taxon>Rhodanobacteraceae</taxon>
        <taxon>Mizugakiibacter</taxon>
    </lineage>
</organism>
<dbReference type="Gene3D" id="1.10.1740.10">
    <property type="match status" value="1"/>
</dbReference>
<dbReference type="GO" id="GO:0006352">
    <property type="term" value="P:DNA-templated transcription initiation"/>
    <property type="evidence" value="ECO:0007669"/>
    <property type="project" value="InterPro"/>
</dbReference>
<evidence type="ECO:0000313" key="5">
    <source>
        <dbReference type="Proteomes" id="UP000253740"/>
    </source>
</evidence>
<protein>
    <submittedName>
        <fullName evidence="4">Putative ECF-sigma factor</fullName>
    </submittedName>
</protein>
<gene>
    <name evidence="4" type="ORF">MBSD_n0787</name>
</gene>
<dbReference type="SUPFAM" id="SSF88946">
    <property type="entry name" value="Sigma2 domain of RNA polymerase sigma factors"/>
    <property type="match status" value="1"/>
</dbReference>
<dbReference type="InterPro" id="IPR052704">
    <property type="entry name" value="ECF_Sigma-70_Domain"/>
</dbReference>
<evidence type="ECO:0000313" key="4">
    <source>
        <dbReference type="EMBL" id="GAP65497.1"/>
    </source>
</evidence>
<dbReference type="PANTHER" id="PTHR30173">
    <property type="entry name" value="SIGMA 19 FACTOR"/>
    <property type="match status" value="1"/>
</dbReference>
<dbReference type="InterPro" id="IPR013325">
    <property type="entry name" value="RNA_pol_sigma_r2"/>
</dbReference>
<dbReference type="NCBIfam" id="NF007214">
    <property type="entry name" value="PRK09636.1"/>
    <property type="match status" value="1"/>
</dbReference>
<dbReference type="Pfam" id="PF08281">
    <property type="entry name" value="Sigma70_r4_2"/>
    <property type="match status" value="1"/>
</dbReference>
<dbReference type="Proteomes" id="UP000253740">
    <property type="component" value="Unassembled WGS sequence"/>
</dbReference>
<dbReference type="InterPro" id="IPR013324">
    <property type="entry name" value="RNA_pol_sigma_r3/r4-like"/>
</dbReference>
<comment type="subunit">
    <text evidence="1">Interacts transiently with the RNA polymerase catalytic core formed by RpoA, RpoB, RpoC and RpoZ (2 alpha, 1 beta, 1 beta' and 1 omega subunit) to form the RNA polymerase holoenzyme that can initiate transcription.</text>
</comment>
<dbReference type="GO" id="GO:0016987">
    <property type="term" value="F:sigma factor activity"/>
    <property type="evidence" value="ECO:0007669"/>
    <property type="project" value="InterPro"/>
</dbReference>
<reference evidence="4" key="1">
    <citation type="submission" date="2015-08" db="EMBL/GenBank/DDBJ databases">
        <title>Complete DNA Sequence of Pseudomonas syringae pv. actinidiae, the Causal Agent of Kiwifruit Canker Disease.</title>
        <authorList>
            <person name="Rikkerink E.H.A."/>
            <person name="Fineran P.C."/>
        </authorList>
    </citation>
    <scope>NUCLEOTIDE SEQUENCE</scope>
    <source>
        <strain evidence="4">SkMP5</strain>
    </source>
</reference>
<feature type="domain" description="RNA polymerase sigma-70 region 2" evidence="2">
    <location>
        <begin position="5"/>
        <end position="69"/>
    </location>
</feature>
<dbReference type="GO" id="GO:0003677">
    <property type="term" value="F:DNA binding"/>
    <property type="evidence" value="ECO:0007669"/>
    <property type="project" value="InterPro"/>
</dbReference>
<dbReference type="Gene3D" id="1.10.10.10">
    <property type="entry name" value="Winged helix-like DNA-binding domain superfamily/Winged helix DNA-binding domain"/>
    <property type="match status" value="1"/>
</dbReference>
<dbReference type="InterPro" id="IPR014303">
    <property type="entry name" value="RNA_pol_sigma-70_ECF"/>
</dbReference>
<dbReference type="InterPro" id="IPR036388">
    <property type="entry name" value="WH-like_DNA-bd_sf"/>
</dbReference>
<dbReference type="Pfam" id="PF04542">
    <property type="entry name" value="Sigma70_r2"/>
    <property type="match status" value="1"/>
</dbReference>
<dbReference type="InterPro" id="IPR007627">
    <property type="entry name" value="RNA_pol_sigma70_r2"/>
</dbReference>
<dbReference type="RefSeq" id="WP_062535313.1">
    <property type="nucleotide sequence ID" value="NZ_DF970161.1"/>
</dbReference>
<keyword evidence="5" id="KW-1185">Reference proteome</keyword>
<evidence type="ECO:0000259" key="3">
    <source>
        <dbReference type="Pfam" id="PF08281"/>
    </source>
</evidence>
<sequence>MDTPFERHRERLFGLAYRMLGTRADAEDAVQDAWLRWRQADQAAIQDPEAWLVTTTTRLCIDRLRSARREREAYVGPWLPEPLAAGTVASPQDAVELANDVSLAFLAALERLAPEERAALLLKDVFDYDHAAIAQLLGKSEAACRQIVHRARERVRGERPRRAVDRATHRHLLERFLDAASRGDHDAIVELLAADARFTADSGGKVPSVKRVLFGNERIARLFRGVARLVGGRLTWRIAEINGEPGIVRELDGQVHSALCVVCDGERIVEILQVMNPDKLQALR</sequence>
<dbReference type="SUPFAM" id="SSF88659">
    <property type="entry name" value="Sigma3 and sigma4 domains of RNA polymerase sigma factors"/>
    <property type="match status" value="1"/>
</dbReference>
<dbReference type="NCBIfam" id="TIGR02937">
    <property type="entry name" value="sigma70-ECF"/>
    <property type="match status" value="1"/>
</dbReference>
<dbReference type="Gene3D" id="3.10.450.50">
    <property type="match status" value="1"/>
</dbReference>
<evidence type="ECO:0000256" key="1">
    <source>
        <dbReference type="ARBA" id="ARBA00011344"/>
    </source>
</evidence>
<dbReference type="NCBIfam" id="TIGR02957">
    <property type="entry name" value="SigX4"/>
    <property type="match status" value="1"/>
</dbReference>
<dbReference type="OrthoDB" id="3211555at2"/>
<dbReference type="InterPro" id="IPR013249">
    <property type="entry name" value="RNA_pol_sigma70_r4_t2"/>
</dbReference>
<dbReference type="PANTHER" id="PTHR30173:SF36">
    <property type="entry name" value="ECF RNA POLYMERASE SIGMA FACTOR SIGJ"/>
    <property type="match status" value="1"/>
</dbReference>
<dbReference type="SUPFAM" id="SSF54427">
    <property type="entry name" value="NTF2-like"/>
    <property type="match status" value="1"/>
</dbReference>
<name>A0A0K8QM33_9GAMM</name>
<dbReference type="InterPro" id="IPR032710">
    <property type="entry name" value="NTF2-like_dom_sf"/>
</dbReference>